<evidence type="ECO:0000313" key="7">
    <source>
        <dbReference type="Proteomes" id="UP000004095"/>
    </source>
</evidence>
<dbReference type="AlphaFoldDB" id="A1ZYH6"/>
<feature type="transmembrane region" description="Helical" evidence="5">
    <location>
        <begin position="12"/>
        <end position="38"/>
    </location>
</feature>
<feature type="transmembrane region" description="Helical" evidence="5">
    <location>
        <begin position="120"/>
        <end position="138"/>
    </location>
</feature>
<accession>A1ZYH6</accession>
<keyword evidence="2 5" id="KW-0812">Transmembrane</keyword>
<feature type="transmembrane region" description="Helical" evidence="5">
    <location>
        <begin position="87"/>
        <end position="108"/>
    </location>
</feature>
<name>A1ZYH6_MICM2</name>
<reference evidence="6 7" key="1">
    <citation type="submission" date="2007-01" db="EMBL/GenBank/DDBJ databases">
        <authorList>
            <person name="Haygood M."/>
            <person name="Podell S."/>
            <person name="Anderson C."/>
            <person name="Hopkinson B."/>
            <person name="Roe K."/>
            <person name="Barbeau K."/>
            <person name="Gaasterland T."/>
            <person name="Ferriera S."/>
            <person name="Johnson J."/>
            <person name="Kravitz S."/>
            <person name="Beeson K."/>
            <person name="Sutton G."/>
            <person name="Rogers Y.-H."/>
            <person name="Friedman R."/>
            <person name="Frazier M."/>
            <person name="Venter J.C."/>
        </authorList>
    </citation>
    <scope>NUCLEOTIDE SEQUENCE [LARGE SCALE GENOMIC DNA]</scope>
    <source>
        <strain evidence="6 7">ATCC 23134</strain>
    </source>
</reference>
<dbReference type="OrthoDB" id="1493842at2"/>
<evidence type="ECO:0000256" key="1">
    <source>
        <dbReference type="ARBA" id="ARBA00004141"/>
    </source>
</evidence>
<evidence type="ECO:0000313" key="6">
    <source>
        <dbReference type="EMBL" id="EAY24560.1"/>
    </source>
</evidence>
<comment type="caution">
    <text evidence="6">The sequence shown here is derived from an EMBL/GenBank/DDBJ whole genome shotgun (WGS) entry which is preliminary data.</text>
</comment>
<evidence type="ECO:0000256" key="2">
    <source>
        <dbReference type="ARBA" id="ARBA00022692"/>
    </source>
</evidence>
<evidence type="ECO:0000256" key="5">
    <source>
        <dbReference type="SAM" id="Phobius"/>
    </source>
</evidence>
<feature type="transmembrane region" description="Helical" evidence="5">
    <location>
        <begin position="166"/>
        <end position="185"/>
    </location>
</feature>
<dbReference type="Proteomes" id="UP000004095">
    <property type="component" value="Unassembled WGS sequence"/>
</dbReference>
<dbReference type="EMBL" id="AAWS01000066">
    <property type="protein sequence ID" value="EAY24560.1"/>
    <property type="molecule type" value="Genomic_DNA"/>
</dbReference>
<feature type="transmembrane region" description="Helical" evidence="5">
    <location>
        <begin position="58"/>
        <end position="80"/>
    </location>
</feature>
<dbReference type="RefSeq" id="WP_002704579.1">
    <property type="nucleotide sequence ID" value="NZ_AAWS01000066.1"/>
</dbReference>
<feature type="transmembrane region" description="Helical" evidence="5">
    <location>
        <begin position="145"/>
        <end position="160"/>
    </location>
</feature>
<keyword evidence="4 5" id="KW-0472">Membrane</keyword>
<organism evidence="6 7">
    <name type="scientific">Microscilla marina ATCC 23134</name>
    <dbReference type="NCBI Taxonomy" id="313606"/>
    <lineage>
        <taxon>Bacteria</taxon>
        <taxon>Pseudomonadati</taxon>
        <taxon>Bacteroidota</taxon>
        <taxon>Cytophagia</taxon>
        <taxon>Cytophagales</taxon>
        <taxon>Microscillaceae</taxon>
        <taxon>Microscilla</taxon>
    </lineage>
</organism>
<dbReference type="InterPro" id="IPR035952">
    <property type="entry name" value="Rhomboid-like_sf"/>
</dbReference>
<proteinExistence type="predicted"/>
<dbReference type="GO" id="GO:0016020">
    <property type="term" value="C:membrane"/>
    <property type="evidence" value="ECO:0007669"/>
    <property type="project" value="UniProtKB-SubCell"/>
</dbReference>
<keyword evidence="7" id="KW-1185">Reference proteome</keyword>
<keyword evidence="3 5" id="KW-1133">Transmembrane helix</keyword>
<dbReference type="SUPFAM" id="SSF144091">
    <property type="entry name" value="Rhomboid-like"/>
    <property type="match status" value="1"/>
</dbReference>
<evidence type="ECO:0000256" key="4">
    <source>
        <dbReference type="ARBA" id="ARBA00023136"/>
    </source>
</evidence>
<sequence length="194" mass="21359">MKSYLKQHPPFISIVFIALLLGFALLVAFVPTISPYLILQKSDLATPTHWYKLLSYSLYIKGLQNWLVQSIILLLLGAVIEKQIRQPLHVIGLMLLSSIVGGVSFMLLSTQAVPLASPGMIIWGYSSAAIVLGLSHWYQSESAERVALIACVLLLLLQVIDFNLTVFLSQMVVMLVTGALVWLGYGKKSGKSDK</sequence>
<protein>
    <submittedName>
        <fullName evidence="6">Membrane protein, putative</fullName>
    </submittedName>
</protein>
<gene>
    <name evidence="6" type="ORF">M23134_06963</name>
</gene>
<evidence type="ECO:0000256" key="3">
    <source>
        <dbReference type="ARBA" id="ARBA00022989"/>
    </source>
</evidence>
<comment type="subcellular location">
    <subcellularLocation>
        <location evidence="1">Membrane</location>
        <topology evidence="1">Multi-pass membrane protein</topology>
    </subcellularLocation>
</comment>